<evidence type="ECO:0000256" key="7">
    <source>
        <dbReference type="ARBA" id="ARBA00023128"/>
    </source>
</evidence>
<keyword evidence="8 9" id="KW-0472">Membrane</keyword>
<dbReference type="InterPro" id="IPR023395">
    <property type="entry name" value="MCP_dom_sf"/>
</dbReference>
<evidence type="ECO:0000256" key="10">
    <source>
        <dbReference type="RuleBase" id="RU000488"/>
    </source>
</evidence>
<proteinExistence type="inferred from homology"/>
<comment type="subcellular location">
    <subcellularLocation>
        <location evidence="1">Mitochondrion membrane</location>
        <topology evidence="1">Multi-pass membrane protein</topology>
    </subcellularLocation>
</comment>
<gene>
    <name evidence="12" type="primary">LOC100212072</name>
</gene>
<evidence type="ECO:0000313" key="11">
    <source>
        <dbReference type="Proteomes" id="UP001652625"/>
    </source>
</evidence>
<dbReference type="Gene3D" id="1.50.40.10">
    <property type="entry name" value="Mitochondrial carrier domain"/>
    <property type="match status" value="1"/>
</dbReference>
<reference evidence="12" key="1">
    <citation type="submission" date="2025-08" db="UniProtKB">
        <authorList>
            <consortium name="RefSeq"/>
        </authorList>
    </citation>
    <scope>IDENTIFICATION</scope>
</reference>
<organism evidence="11 12">
    <name type="scientific">Hydra vulgaris</name>
    <name type="common">Hydra</name>
    <name type="synonym">Hydra attenuata</name>
    <dbReference type="NCBI Taxonomy" id="6087"/>
    <lineage>
        <taxon>Eukaryota</taxon>
        <taxon>Metazoa</taxon>
        <taxon>Cnidaria</taxon>
        <taxon>Hydrozoa</taxon>
        <taxon>Hydroidolina</taxon>
        <taxon>Anthoathecata</taxon>
        <taxon>Aplanulata</taxon>
        <taxon>Hydridae</taxon>
        <taxon>Hydra</taxon>
    </lineage>
</organism>
<dbReference type="InterPro" id="IPR018108">
    <property type="entry name" value="MCP_transmembrane"/>
</dbReference>
<evidence type="ECO:0000256" key="9">
    <source>
        <dbReference type="PROSITE-ProRule" id="PRU00282"/>
    </source>
</evidence>
<comment type="similarity">
    <text evidence="2 10">Belongs to the mitochondrial carrier (TC 2.A.29) family.</text>
</comment>
<evidence type="ECO:0000256" key="3">
    <source>
        <dbReference type="ARBA" id="ARBA00022448"/>
    </source>
</evidence>
<dbReference type="Proteomes" id="UP001652625">
    <property type="component" value="Chromosome 09"/>
</dbReference>
<keyword evidence="3 10" id="KW-0813">Transport</keyword>
<evidence type="ECO:0000256" key="4">
    <source>
        <dbReference type="ARBA" id="ARBA00022692"/>
    </source>
</evidence>
<evidence type="ECO:0000256" key="6">
    <source>
        <dbReference type="ARBA" id="ARBA00022989"/>
    </source>
</evidence>
<dbReference type="InterPro" id="IPR002067">
    <property type="entry name" value="MCP"/>
</dbReference>
<keyword evidence="7" id="KW-0496">Mitochondrion</keyword>
<evidence type="ECO:0000256" key="1">
    <source>
        <dbReference type="ARBA" id="ARBA00004225"/>
    </source>
</evidence>
<protein>
    <submittedName>
        <fullName evidence="12">Mitochondrial basic amino acids transporter isoform X8</fullName>
    </submittedName>
</protein>
<keyword evidence="4 9" id="KW-0812">Transmembrane</keyword>
<evidence type="ECO:0000313" key="12">
    <source>
        <dbReference type="RefSeq" id="XP_065661367.1"/>
    </source>
</evidence>
<dbReference type="PANTHER" id="PTHR45624:SF61">
    <property type="entry name" value="MITOCHONDRIAL BASIC AMINO ACIDS TRANSPORTER"/>
    <property type="match status" value="1"/>
</dbReference>
<keyword evidence="5" id="KW-0677">Repeat</keyword>
<feature type="repeat" description="Solcar" evidence="9">
    <location>
        <begin position="198"/>
        <end position="286"/>
    </location>
</feature>
<evidence type="ECO:0000256" key="5">
    <source>
        <dbReference type="ARBA" id="ARBA00022737"/>
    </source>
</evidence>
<name>A0ABM4CI02_HYDVU</name>
<dbReference type="GeneID" id="100212072"/>
<keyword evidence="6" id="KW-1133">Transmembrane helix</keyword>
<sequence length="291" mass="31755">MKAPGGPVCIDTLQRFIYGAAGVFVGQPFDTVKVRMQVQNGNAGRGIMDCVKTIIKNESFIGLYKGITPPLLGVGFQNAIIFGFQGQFRSYVANDTTGEIAAGGVTGAVQAVVTTPIELAKIKLQLQGRYCKTSLHNTTYKGAIQTILKILEEEGVRGCFRGFTTVLMRDIPATAIYFGSFHYMNAFLIPDGKSVDDLRLHQLFLTGGLSGVMSWAIVYPVDVIKTRIQAKGIIPIGQYKSTYDCFLVSCREEGLAWFFRGFGATMLRAFPVNAAILSTVTLLVRFFKSAD</sequence>
<feature type="repeat" description="Solcar" evidence="9">
    <location>
        <begin position="94"/>
        <end position="187"/>
    </location>
</feature>
<dbReference type="PROSITE" id="PS50920">
    <property type="entry name" value="SOLCAR"/>
    <property type="match status" value="3"/>
</dbReference>
<dbReference type="InterPro" id="IPR050567">
    <property type="entry name" value="Mitochondrial_Carrier"/>
</dbReference>
<dbReference type="SUPFAM" id="SSF103506">
    <property type="entry name" value="Mitochondrial carrier"/>
    <property type="match status" value="1"/>
</dbReference>
<dbReference type="PANTHER" id="PTHR45624">
    <property type="entry name" value="MITOCHONDRIAL BASIC AMINO ACIDS TRANSPORTER-RELATED"/>
    <property type="match status" value="1"/>
</dbReference>
<dbReference type="PRINTS" id="PR00926">
    <property type="entry name" value="MITOCARRIER"/>
</dbReference>
<keyword evidence="11" id="KW-1185">Reference proteome</keyword>
<dbReference type="RefSeq" id="XP_065661367.1">
    <property type="nucleotide sequence ID" value="XM_065805295.1"/>
</dbReference>
<evidence type="ECO:0000256" key="8">
    <source>
        <dbReference type="ARBA" id="ARBA00023136"/>
    </source>
</evidence>
<feature type="repeat" description="Solcar" evidence="9">
    <location>
        <begin position="6"/>
        <end position="91"/>
    </location>
</feature>
<dbReference type="Pfam" id="PF00153">
    <property type="entry name" value="Mito_carr"/>
    <property type="match status" value="3"/>
</dbReference>
<evidence type="ECO:0000256" key="2">
    <source>
        <dbReference type="ARBA" id="ARBA00006375"/>
    </source>
</evidence>
<accession>A0ABM4CI02</accession>